<accession>A0AA41RXD4</accession>
<dbReference type="InterPro" id="IPR058017">
    <property type="entry name" value="At3g28540-like_C"/>
</dbReference>
<sequence>MVSNSHGLFIVSKPKLGLVLAVRMARIVVSSLALQTHARSLWNSSYIPHIIKEAEIFEFKNRGKKLFTNSRSGDYWSQVCLFSHPSTFDTIAIDLVLKQEIQEDLKKFVNRSEFYNRVGKAWKRGYLLYGPPGTGKTNIDCSIDLSSRLKKSRQEDNEDGDESTNDRSGSGVSLSGVLNFVDGLCYLKIEEHELMNEVENLLCVLEITPADVAECFMKYDEDPDMGMRNVVEELKKRLKMHNNQRDEIVQAKTEKRLPSSNRIRIPSKM</sequence>
<reference evidence="3" key="1">
    <citation type="submission" date="2022-03" db="EMBL/GenBank/DDBJ databases">
        <title>A functionally conserved STORR gene fusion in Papaver species that diverged 16.8 million years ago.</title>
        <authorList>
            <person name="Catania T."/>
        </authorList>
    </citation>
    <scope>NUCLEOTIDE SEQUENCE</scope>
    <source>
        <strain evidence="3">S-191538</strain>
    </source>
</reference>
<dbReference type="Proteomes" id="UP001177140">
    <property type="component" value="Unassembled WGS sequence"/>
</dbReference>
<dbReference type="AlphaFoldDB" id="A0AA41RXD4"/>
<dbReference type="Gene3D" id="3.40.50.300">
    <property type="entry name" value="P-loop containing nucleotide triphosphate hydrolases"/>
    <property type="match status" value="1"/>
</dbReference>
<feature type="domain" description="AAA+ ATPase At3g28540-like C-terminal" evidence="2">
    <location>
        <begin position="186"/>
        <end position="244"/>
    </location>
</feature>
<dbReference type="Pfam" id="PF25568">
    <property type="entry name" value="AAA_lid_At3g28540"/>
    <property type="match status" value="1"/>
</dbReference>
<evidence type="ECO:0000256" key="1">
    <source>
        <dbReference type="SAM" id="MobiDB-lite"/>
    </source>
</evidence>
<dbReference type="Gene3D" id="6.10.280.40">
    <property type="match status" value="1"/>
</dbReference>
<evidence type="ECO:0000313" key="3">
    <source>
        <dbReference type="EMBL" id="MCL7028342.1"/>
    </source>
</evidence>
<protein>
    <recommendedName>
        <fullName evidence="2">AAA+ ATPase At3g28540-like C-terminal domain-containing protein</fullName>
    </recommendedName>
</protein>
<evidence type="ECO:0000259" key="2">
    <source>
        <dbReference type="Pfam" id="PF25568"/>
    </source>
</evidence>
<comment type="caution">
    <text evidence="3">The sequence shown here is derived from an EMBL/GenBank/DDBJ whole genome shotgun (WGS) entry which is preliminary data.</text>
</comment>
<dbReference type="InterPro" id="IPR027417">
    <property type="entry name" value="P-loop_NTPase"/>
</dbReference>
<dbReference type="PANTHER" id="PTHR23070">
    <property type="entry name" value="BCS1 AAA-TYPE ATPASE"/>
    <property type="match status" value="1"/>
</dbReference>
<dbReference type="EMBL" id="JAJJMA010078416">
    <property type="protein sequence ID" value="MCL7028342.1"/>
    <property type="molecule type" value="Genomic_DNA"/>
</dbReference>
<gene>
    <name evidence="3" type="ORF">MKW94_007091</name>
</gene>
<feature type="region of interest" description="Disordered" evidence="1">
    <location>
        <begin position="151"/>
        <end position="171"/>
    </location>
</feature>
<evidence type="ECO:0000313" key="4">
    <source>
        <dbReference type="Proteomes" id="UP001177140"/>
    </source>
</evidence>
<proteinExistence type="predicted"/>
<dbReference type="SUPFAM" id="SSF52540">
    <property type="entry name" value="P-loop containing nucleoside triphosphate hydrolases"/>
    <property type="match status" value="1"/>
</dbReference>
<organism evidence="3 4">
    <name type="scientific">Papaver nudicaule</name>
    <name type="common">Iceland poppy</name>
    <dbReference type="NCBI Taxonomy" id="74823"/>
    <lineage>
        <taxon>Eukaryota</taxon>
        <taxon>Viridiplantae</taxon>
        <taxon>Streptophyta</taxon>
        <taxon>Embryophyta</taxon>
        <taxon>Tracheophyta</taxon>
        <taxon>Spermatophyta</taxon>
        <taxon>Magnoliopsida</taxon>
        <taxon>Ranunculales</taxon>
        <taxon>Papaveraceae</taxon>
        <taxon>Papaveroideae</taxon>
        <taxon>Papaver</taxon>
    </lineage>
</organism>
<dbReference type="InterPro" id="IPR050747">
    <property type="entry name" value="Mitochondrial_chaperone_BCS1"/>
</dbReference>
<name>A0AA41RXD4_PAPNU</name>
<keyword evidence="4" id="KW-1185">Reference proteome</keyword>